<name>A0ABD3HCF8_9MARC</name>
<evidence type="ECO:0000256" key="2">
    <source>
        <dbReference type="SAM" id="SignalP"/>
    </source>
</evidence>
<evidence type="ECO:0000313" key="5">
    <source>
        <dbReference type="Proteomes" id="UP001633002"/>
    </source>
</evidence>
<evidence type="ECO:0000313" key="4">
    <source>
        <dbReference type="EMBL" id="KAL3688199.1"/>
    </source>
</evidence>
<sequence length="1000" mass="112871">MMGIVRARSGEGAMGSSFVLLVTVLLFVSLALAIPAEGLNVTMPRQGRDHPSQTARVVDKKNSVLSLFKLGTGSKFWNEKVMGRGYEDLTLSESTPTGKQALLNYTKAGTISHYLKLSLVDAIHLPLPINFIFIGFTGEGNRGLTLGEDEMERWFTNIDHILEHTRVPQLGEALTPFYRVKGTVKDEHHLPLISYTHYNYSVHGIEFNEKVAATFERAIKVFGRRENYSDPSPDAEALWQVDMGGMDYLFSSLVEYLQLENAYNIFILNPKRDAERGTYAYRRGLSEAEIAALKENVARTNTLLSSKEKIQDILDIEKFWNPLYDRHPLLRFSWTSADEDHTPAGLILSNRSEDVQASWSDAVNKALDTLEASLRVEGTLGGKTGEHLAFWKAKQILNGRDLELASTLRRGLKPGEESGLRSECLVDTWVGPARWAFVDLTAGPATWGPAVGGDGVRTEMTLPSVDRSFAHVPLSSRGDDDEVQEEFQELWRDRFTYIGEEENHAVDMLLAEMDVYEVFADKHCRDRNVALTFCEELLARIGDVKEELSKISDEAVDEELDEKERQESFVHKVKATDALRRIEEWNLFGFVHEHTQNFSVARDSFLAHLGSVLASSMRHVVTPSTADGAYHYYENIYFQIYFISQDKYKHDALLPVDILAVKEALSGLVVPGQKATFGIHKLALSEDPRLAMAFAAAKRAAIVPMLSVNGTYRASQRVYLDSAILQHHLKQLGSFTDKKFGVRSSVEVPVIWYLRSGSEPLLIDKHYLAKALPDMVIVVQSTNRLWESHLQCNGESVYWDLTQPSKAAIAAVAEHLSGIMPSEVTYSQAHENAIHDWTWSVGAHPFSSTSSGWRVSNFQNDAIARSYIVTAFDESVRLMNSAVELLANERTQKVTFPAFRAHEERLRHRYNGVVNMWKRIAALTEDLKYSESLRLLNHLEISSQSFLSEVNQTINALHPVYCTRQRKLEIRNEILTGIALLFVLIVLWLLRPRRRKPKIN</sequence>
<proteinExistence type="predicted"/>
<feature type="signal peptide" evidence="2">
    <location>
        <begin position="1"/>
        <end position="33"/>
    </location>
</feature>
<dbReference type="Proteomes" id="UP001633002">
    <property type="component" value="Unassembled WGS sequence"/>
</dbReference>
<dbReference type="InterPro" id="IPR057228">
    <property type="entry name" value="DUF7906"/>
</dbReference>
<dbReference type="Pfam" id="PF25483">
    <property type="entry name" value="DUF7906"/>
    <property type="match status" value="1"/>
</dbReference>
<accession>A0ABD3HCF8</accession>
<protein>
    <recommendedName>
        <fullName evidence="3">DUF7906 domain-containing protein</fullName>
    </recommendedName>
</protein>
<dbReference type="PANTHER" id="PTHR31515:SF2">
    <property type="entry name" value="TRANSMEMBRANE PROTEIN"/>
    <property type="match status" value="1"/>
</dbReference>
<gene>
    <name evidence="4" type="ORF">R1sor_014508</name>
</gene>
<evidence type="ECO:0000256" key="1">
    <source>
        <dbReference type="SAM" id="Phobius"/>
    </source>
</evidence>
<comment type="caution">
    <text evidence="4">The sequence shown here is derived from an EMBL/GenBank/DDBJ whole genome shotgun (WGS) entry which is preliminary data.</text>
</comment>
<feature type="domain" description="DUF7906" evidence="3">
    <location>
        <begin position="415"/>
        <end position="465"/>
    </location>
</feature>
<organism evidence="4 5">
    <name type="scientific">Riccia sorocarpa</name>
    <dbReference type="NCBI Taxonomy" id="122646"/>
    <lineage>
        <taxon>Eukaryota</taxon>
        <taxon>Viridiplantae</taxon>
        <taxon>Streptophyta</taxon>
        <taxon>Embryophyta</taxon>
        <taxon>Marchantiophyta</taxon>
        <taxon>Marchantiopsida</taxon>
        <taxon>Marchantiidae</taxon>
        <taxon>Marchantiales</taxon>
        <taxon>Ricciaceae</taxon>
        <taxon>Riccia</taxon>
    </lineage>
</organism>
<feature type="transmembrane region" description="Helical" evidence="1">
    <location>
        <begin position="974"/>
        <end position="990"/>
    </location>
</feature>
<dbReference type="AlphaFoldDB" id="A0ABD3HCF8"/>
<evidence type="ECO:0000259" key="3">
    <source>
        <dbReference type="Pfam" id="PF25483"/>
    </source>
</evidence>
<keyword evidence="1" id="KW-0812">Transmembrane</keyword>
<keyword evidence="1" id="KW-0472">Membrane</keyword>
<feature type="chain" id="PRO_5044884166" description="DUF7906 domain-containing protein" evidence="2">
    <location>
        <begin position="34"/>
        <end position="1000"/>
    </location>
</feature>
<keyword evidence="2" id="KW-0732">Signal</keyword>
<reference evidence="4 5" key="1">
    <citation type="submission" date="2024-09" db="EMBL/GenBank/DDBJ databases">
        <title>Chromosome-scale assembly of Riccia sorocarpa.</title>
        <authorList>
            <person name="Paukszto L."/>
        </authorList>
    </citation>
    <scope>NUCLEOTIDE SEQUENCE [LARGE SCALE GENOMIC DNA]</scope>
    <source>
        <strain evidence="4">LP-2024</strain>
        <tissue evidence="4">Aerial parts of the thallus</tissue>
    </source>
</reference>
<keyword evidence="5" id="KW-1185">Reference proteome</keyword>
<dbReference type="PANTHER" id="PTHR31515">
    <property type="entry name" value="TRANSMEMBRANE PROTEIN-RELATED"/>
    <property type="match status" value="1"/>
</dbReference>
<dbReference type="EMBL" id="JBJQOH010000004">
    <property type="protein sequence ID" value="KAL3688199.1"/>
    <property type="molecule type" value="Genomic_DNA"/>
</dbReference>
<keyword evidence="1" id="KW-1133">Transmembrane helix</keyword>